<dbReference type="InterPro" id="IPR036770">
    <property type="entry name" value="Ankyrin_rpt-contain_sf"/>
</dbReference>
<organism evidence="4 5">
    <name type="scientific">Paenibacillus hodogayensis</name>
    <dbReference type="NCBI Taxonomy" id="279208"/>
    <lineage>
        <taxon>Bacteria</taxon>
        <taxon>Bacillati</taxon>
        <taxon>Bacillota</taxon>
        <taxon>Bacilli</taxon>
        <taxon>Bacillales</taxon>
        <taxon>Paenibacillaceae</taxon>
        <taxon>Paenibacillus</taxon>
    </lineage>
</organism>
<keyword evidence="5" id="KW-1185">Reference proteome</keyword>
<evidence type="ECO:0000256" key="3">
    <source>
        <dbReference type="PROSITE-ProRule" id="PRU00023"/>
    </source>
</evidence>
<dbReference type="Pfam" id="PF12796">
    <property type="entry name" value="Ank_2"/>
    <property type="match status" value="1"/>
</dbReference>
<gene>
    <name evidence="4" type="ORF">ACFFNY_20095</name>
</gene>
<comment type="caution">
    <text evidence="4">The sequence shown here is derived from an EMBL/GenBank/DDBJ whole genome shotgun (WGS) entry which is preliminary data.</text>
</comment>
<dbReference type="SMART" id="SM00248">
    <property type="entry name" value="ANK"/>
    <property type="match status" value="3"/>
</dbReference>
<accession>A0ABV5W0N0</accession>
<keyword evidence="1" id="KW-0677">Repeat</keyword>
<evidence type="ECO:0000313" key="4">
    <source>
        <dbReference type="EMBL" id="MFB9753878.1"/>
    </source>
</evidence>
<feature type="repeat" description="ANK" evidence="3">
    <location>
        <begin position="39"/>
        <end position="71"/>
    </location>
</feature>
<evidence type="ECO:0000256" key="2">
    <source>
        <dbReference type="ARBA" id="ARBA00023043"/>
    </source>
</evidence>
<dbReference type="InterPro" id="IPR002110">
    <property type="entry name" value="Ankyrin_rpt"/>
</dbReference>
<dbReference type="SUPFAM" id="SSF48403">
    <property type="entry name" value="Ankyrin repeat"/>
    <property type="match status" value="1"/>
</dbReference>
<keyword evidence="2 3" id="KW-0040">ANK repeat</keyword>
<dbReference type="RefSeq" id="WP_344915163.1">
    <property type="nucleotide sequence ID" value="NZ_BAAAYO010000014.1"/>
</dbReference>
<dbReference type="Proteomes" id="UP001589619">
    <property type="component" value="Unassembled WGS sequence"/>
</dbReference>
<reference evidence="4 5" key="1">
    <citation type="submission" date="2024-09" db="EMBL/GenBank/DDBJ databases">
        <authorList>
            <person name="Sun Q."/>
            <person name="Mori K."/>
        </authorList>
    </citation>
    <scope>NUCLEOTIDE SEQUENCE [LARGE SCALE GENOMIC DNA]</scope>
    <source>
        <strain evidence="4 5">JCM 12520</strain>
    </source>
</reference>
<dbReference type="Pfam" id="PF00023">
    <property type="entry name" value="Ank"/>
    <property type="match status" value="1"/>
</dbReference>
<proteinExistence type="predicted"/>
<feature type="repeat" description="ANK" evidence="3">
    <location>
        <begin position="112"/>
        <end position="145"/>
    </location>
</feature>
<evidence type="ECO:0000256" key="1">
    <source>
        <dbReference type="ARBA" id="ARBA00022737"/>
    </source>
</evidence>
<sequence length="173" mass="18062">MDLNAKIGELFGAAQSGDAEKLKRLLDEESSLANTANGEGLTPLGYAAHFGNKEAVRVLLDYGADVNAVSRSSVSYIPSNTALHAAIAGKRNMEVIRLLLDRGADTRLFDSNGHTCVHTAAFHDDNVELIRLLLEHGADVNAAAQGGGTALSIAQKQGNGSVAGLLRERGAGI</sequence>
<protein>
    <submittedName>
        <fullName evidence="4">Ankyrin repeat domain-containing protein</fullName>
    </submittedName>
</protein>
<dbReference type="PANTHER" id="PTHR24198:SF165">
    <property type="entry name" value="ANKYRIN REPEAT-CONTAINING PROTEIN-RELATED"/>
    <property type="match status" value="1"/>
</dbReference>
<feature type="repeat" description="ANK" evidence="3">
    <location>
        <begin position="78"/>
        <end position="111"/>
    </location>
</feature>
<dbReference type="Gene3D" id="1.25.40.20">
    <property type="entry name" value="Ankyrin repeat-containing domain"/>
    <property type="match status" value="2"/>
</dbReference>
<dbReference type="PANTHER" id="PTHR24198">
    <property type="entry name" value="ANKYRIN REPEAT AND PROTEIN KINASE DOMAIN-CONTAINING PROTEIN"/>
    <property type="match status" value="1"/>
</dbReference>
<dbReference type="PROSITE" id="PS50297">
    <property type="entry name" value="ANK_REP_REGION"/>
    <property type="match status" value="3"/>
</dbReference>
<dbReference type="EMBL" id="JBHMAG010000013">
    <property type="protein sequence ID" value="MFB9753878.1"/>
    <property type="molecule type" value="Genomic_DNA"/>
</dbReference>
<name>A0ABV5W0N0_9BACL</name>
<evidence type="ECO:0000313" key="5">
    <source>
        <dbReference type="Proteomes" id="UP001589619"/>
    </source>
</evidence>
<dbReference type="PRINTS" id="PR01415">
    <property type="entry name" value="ANKYRIN"/>
</dbReference>
<dbReference type="PROSITE" id="PS50088">
    <property type="entry name" value="ANK_REPEAT"/>
    <property type="match status" value="3"/>
</dbReference>